<protein>
    <submittedName>
        <fullName evidence="1">Cell division protein</fullName>
    </submittedName>
</protein>
<evidence type="ECO:0000313" key="2">
    <source>
        <dbReference type="Proteomes" id="UP000274920"/>
    </source>
</evidence>
<comment type="caution">
    <text evidence="1">The sequence shown here is derived from an EMBL/GenBank/DDBJ whole genome shotgun (WGS) entry which is preliminary data.</text>
</comment>
<sequence length="228" mass="26160">MLTLYTAIGNLKIKRDEMGNPVPVVINNRQEYGLSEHELVLWSCLAFQILQIYELEKAYSKRLADSGRPEGLSFSHYLNRLLLRGLIVKGDGLTGVDALYRLLGKLHIQPITDHFSVRLFTCIQLYLEGKIRFRDFGRYLRKEKCDPMEDTVLELAKATELTTAELLACVEQGAKTKNPKEVWDLLYEDTDATYESLADEAQLLHVQYPVLQAIGNLYLNKQISFQQF</sequence>
<dbReference type="EMBL" id="RHJS01000002">
    <property type="protein sequence ID" value="RRK34017.1"/>
    <property type="molecule type" value="Genomic_DNA"/>
</dbReference>
<keyword evidence="2" id="KW-1185">Reference proteome</keyword>
<name>A0A426DMJ5_9FIRM</name>
<dbReference type="Proteomes" id="UP000274920">
    <property type="component" value="Unassembled WGS sequence"/>
</dbReference>
<keyword evidence="1" id="KW-0132">Cell division</keyword>
<dbReference type="AlphaFoldDB" id="A0A426DMJ5"/>
<keyword evidence="1" id="KW-0131">Cell cycle</keyword>
<organism evidence="1 2">
    <name type="scientific">Schaedlerella arabinosiphila</name>
    <dbReference type="NCBI Taxonomy" id="2044587"/>
    <lineage>
        <taxon>Bacteria</taxon>
        <taxon>Bacillati</taxon>
        <taxon>Bacillota</taxon>
        <taxon>Clostridia</taxon>
        <taxon>Lachnospirales</taxon>
        <taxon>Lachnospiraceae</taxon>
        <taxon>Schaedlerella</taxon>
    </lineage>
</organism>
<accession>A0A426DMJ5</accession>
<dbReference type="RefSeq" id="WP_125129190.1">
    <property type="nucleotide sequence ID" value="NZ_RHJS01000002.1"/>
</dbReference>
<gene>
    <name evidence="1" type="ORF">EBB54_23695</name>
</gene>
<evidence type="ECO:0000313" key="1">
    <source>
        <dbReference type="EMBL" id="RRK34017.1"/>
    </source>
</evidence>
<proteinExistence type="predicted"/>
<dbReference type="GO" id="GO:0051301">
    <property type="term" value="P:cell division"/>
    <property type="evidence" value="ECO:0007669"/>
    <property type="project" value="UniProtKB-KW"/>
</dbReference>
<reference evidence="1" key="1">
    <citation type="submission" date="2018-10" db="EMBL/GenBank/DDBJ databases">
        <title>Schaedlerella arabinophila gen. nov. sp. nov., isolated from the mouse intestinal tract and comparative analysis with the genome of the closely related altered Schaedler flora strain ASF502.</title>
        <authorList>
            <person name="Miyake S."/>
            <person name="Soh M."/>
            <person name="Seedorf H."/>
        </authorList>
    </citation>
    <scope>NUCLEOTIDE SEQUENCE [LARGE SCALE GENOMIC DNA]</scope>
    <source>
        <strain evidence="1">DSM 106076</strain>
    </source>
</reference>